<geneLocation type="plasmid" evidence="4">
    <name>unnamed1</name>
</geneLocation>
<accession>A0A2S0URX2</accession>
<dbReference type="InterPro" id="IPR002347">
    <property type="entry name" value="SDR_fam"/>
</dbReference>
<dbReference type="Proteomes" id="UP000244496">
    <property type="component" value="Plasmid unnamed1"/>
</dbReference>
<dbReference type="RefSeq" id="WP_108437371.1">
    <property type="nucleotide sequence ID" value="NZ_CP028919.1"/>
</dbReference>
<dbReference type="PANTHER" id="PTHR44196">
    <property type="entry name" value="DEHYDROGENASE/REDUCTASE SDR FAMILY MEMBER 7B"/>
    <property type="match status" value="1"/>
</dbReference>
<feature type="domain" description="Ketoreductase" evidence="3">
    <location>
        <begin position="8"/>
        <end position="183"/>
    </location>
</feature>
<dbReference type="Pfam" id="PF00106">
    <property type="entry name" value="adh_short"/>
    <property type="match status" value="1"/>
</dbReference>
<keyword evidence="4" id="KW-0614">Plasmid</keyword>
<evidence type="ECO:0000259" key="3">
    <source>
        <dbReference type="SMART" id="SM00822"/>
    </source>
</evidence>
<evidence type="ECO:0000313" key="4">
    <source>
        <dbReference type="EMBL" id="AWB50566.1"/>
    </source>
</evidence>
<dbReference type="InterPro" id="IPR057326">
    <property type="entry name" value="KR_dom"/>
</dbReference>
<evidence type="ECO:0000256" key="1">
    <source>
        <dbReference type="ARBA" id="ARBA00006484"/>
    </source>
</evidence>
<dbReference type="Gene3D" id="3.40.50.720">
    <property type="entry name" value="NAD(P)-binding Rossmann-like Domain"/>
    <property type="match status" value="1"/>
</dbReference>
<dbReference type="GO" id="GO:0016020">
    <property type="term" value="C:membrane"/>
    <property type="evidence" value="ECO:0007669"/>
    <property type="project" value="TreeGrafter"/>
</dbReference>
<dbReference type="CDD" id="cd05233">
    <property type="entry name" value="SDR_c"/>
    <property type="match status" value="1"/>
</dbReference>
<gene>
    <name evidence="4" type="ORF">HYN69_18345</name>
</gene>
<dbReference type="KEGG" id="geh:HYN69_18345"/>
<dbReference type="GO" id="GO:0016491">
    <property type="term" value="F:oxidoreductase activity"/>
    <property type="evidence" value="ECO:0007669"/>
    <property type="project" value="UniProtKB-KW"/>
</dbReference>
<reference evidence="4 5" key="1">
    <citation type="submission" date="2018-04" db="EMBL/GenBank/DDBJ databases">
        <title>Genome sequencing of Gemmobacter.</title>
        <authorList>
            <person name="Yi H."/>
            <person name="Baek M.-G."/>
        </authorList>
    </citation>
    <scope>NUCLEOTIDE SEQUENCE [LARGE SCALE GENOMIC DNA]</scope>
    <source>
        <strain evidence="4 5">HYN0069</strain>
        <plasmid evidence="5">Plasmid unnamed1</plasmid>
    </source>
</reference>
<dbReference type="AlphaFoldDB" id="A0A2S0URX2"/>
<dbReference type="SMART" id="SM00822">
    <property type="entry name" value="PKS_KR"/>
    <property type="match status" value="1"/>
</dbReference>
<name>A0A2S0URX2_9RHOB</name>
<keyword evidence="5" id="KW-1185">Reference proteome</keyword>
<dbReference type="PANTHER" id="PTHR44196:SF3">
    <property type="entry name" value="SHORT CHAIN DEHYDROGENASE FAMILY PROTEIN"/>
    <property type="match status" value="1"/>
</dbReference>
<dbReference type="OrthoDB" id="9810908at2"/>
<proteinExistence type="inferred from homology"/>
<dbReference type="EMBL" id="CP028919">
    <property type="protein sequence ID" value="AWB50566.1"/>
    <property type="molecule type" value="Genomic_DNA"/>
</dbReference>
<dbReference type="InterPro" id="IPR036291">
    <property type="entry name" value="NAD(P)-bd_dom_sf"/>
</dbReference>
<comment type="similarity">
    <text evidence="1">Belongs to the short-chain dehydrogenases/reductases (SDR) family.</text>
</comment>
<organism evidence="4 5">
    <name type="scientific">Paragemmobacter aquarius</name>
    <dbReference type="NCBI Taxonomy" id="2169400"/>
    <lineage>
        <taxon>Bacteria</taxon>
        <taxon>Pseudomonadati</taxon>
        <taxon>Pseudomonadota</taxon>
        <taxon>Alphaproteobacteria</taxon>
        <taxon>Rhodobacterales</taxon>
        <taxon>Paracoccaceae</taxon>
        <taxon>Paragemmobacter</taxon>
    </lineage>
</organism>
<evidence type="ECO:0000313" key="5">
    <source>
        <dbReference type="Proteomes" id="UP000244496"/>
    </source>
</evidence>
<dbReference type="PRINTS" id="PR00081">
    <property type="entry name" value="GDHRDH"/>
</dbReference>
<evidence type="ECO:0000256" key="2">
    <source>
        <dbReference type="ARBA" id="ARBA00023002"/>
    </source>
</evidence>
<dbReference type="SUPFAM" id="SSF51735">
    <property type="entry name" value="NAD(P)-binding Rossmann-fold domains"/>
    <property type="match status" value="1"/>
</dbReference>
<keyword evidence="2" id="KW-0560">Oxidoreductase</keyword>
<protein>
    <recommendedName>
        <fullName evidence="3">Ketoreductase domain-containing protein</fullName>
    </recommendedName>
</protein>
<sequence>MGDPTLPRNAIVIGGTKGLGLAIAEKLAVDGNYKRVVACGRSKIDPSFSKRASLHEVELRHVDVTDRTWIHDFDVSGFDTVIYCAGFGKLKPFSEVPEDELYNLAQVNALSLTQLIRKCSLHLAGPNDFKFVAITSISSLVVSPLFAAYAAAKAFAHSYIESVNVELEMSGSKNLILEVIPGYIEATSFYGGPTKIEALGDYAIQIISAMKRGDRRIILDYEKTYRGVLDRYAKDPKSFGQESYNYKMERMKS</sequence>